<feature type="transmembrane region" description="Helical" evidence="10">
    <location>
        <begin position="352"/>
        <end position="377"/>
    </location>
</feature>
<gene>
    <name evidence="13" type="ORF">IAD17_04340</name>
</gene>
<feature type="domain" description="SecDF P1 head subdomain" evidence="12">
    <location>
        <begin position="180"/>
        <end position="280"/>
    </location>
</feature>
<dbReference type="PANTHER" id="PTHR30081:SF1">
    <property type="entry name" value="PROTEIN TRANSLOCASE SUBUNIT SECD"/>
    <property type="match status" value="1"/>
</dbReference>
<feature type="transmembrane region" description="Helical" evidence="10">
    <location>
        <begin position="525"/>
        <end position="545"/>
    </location>
</feature>
<feature type="transmembrane region" description="Helical" evidence="10">
    <location>
        <begin position="494"/>
        <end position="513"/>
    </location>
</feature>
<name>A0A9D1L414_9ACTN</name>
<accession>A0A9D1L414</accession>
<feature type="domain" description="Protein export membrane protein SecD/SecF C-terminal" evidence="11">
    <location>
        <begin position="531"/>
        <end position="692"/>
    </location>
</feature>
<evidence type="ECO:0000256" key="2">
    <source>
        <dbReference type="ARBA" id="ARBA00022448"/>
    </source>
</evidence>
<evidence type="ECO:0000256" key="8">
    <source>
        <dbReference type="ARBA" id="ARBA00023136"/>
    </source>
</evidence>
<dbReference type="Pfam" id="PF02355">
    <property type="entry name" value="SecD_SecF_C"/>
    <property type="match status" value="1"/>
</dbReference>
<dbReference type="InterPro" id="IPR022813">
    <property type="entry name" value="SecD/SecF_arch_bac"/>
</dbReference>
<feature type="transmembrane region" description="Helical" evidence="10">
    <location>
        <begin position="635"/>
        <end position="656"/>
    </location>
</feature>
<evidence type="ECO:0000256" key="6">
    <source>
        <dbReference type="ARBA" id="ARBA00022989"/>
    </source>
</evidence>
<evidence type="ECO:0000256" key="3">
    <source>
        <dbReference type="ARBA" id="ARBA00022475"/>
    </source>
</evidence>
<sequence length="710" mass="74399">MTAKRAQSRTKSKCSDEPTGLDRWSQTSGKSSKKSFADVHQALYALAGLVVILAIALVVSFPINTTLSRGLDVSSGTSLTFSASKADGSTPTEDELTTTVATLKMRLQDLGFSDARVQADGTTITAQIPGTTVDAQQLGEELAQSGKLEFVRMDDIGDADARARINAGQTNVPLEQDTYTPFLDGSAVTSASATQTTISGTPFWVINLSFNDEGAAVLAEVTEDLAASGGQLAVVLDGKVISAPAVQEAITEGDVSFSGGFTEDQARSIEMIVSSGSLPVSLTFMQSAVEGPLLGREVLTQGAYALAVAAILITILLLVCYRGLALLVLGSVLVSLLVWIGGSAALSRADVLLVTLPALAGAALTALITSAGSLLLLGGFLEKVRQGRSLRTSSTTGLSHVSVGLIEAYLVLLVTFFIPSVVTTGSVREFALSAVVGTVGAFVALLLFEKPLLQIVAVKSMPEHAHLWGVKIPSESVDSYEDSSSTATYHAKQLTVLSLALCVVAIAGCAVKSELVVSLGESVLATPVLGIALLVGLLIYCMVMALRLDLKIALSALVGIVFSVVVVLGMSSLLNTTITDQLAGGLLFSFAWSLWCNWSVMRRVNDDLASERKGNKKAGAPKISLWRKVANSTRFCSPALTVSLVAVIVMSIALLVATGATLFTLAAMSIIGSLVGIYAVLGVTLPLMGFWKMKESQWATAERRQTRQDR</sequence>
<keyword evidence="4 10" id="KW-0812">Transmembrane</keyword>
<dbReference type="InterPro" id="IPR054384">
    <property type="entry name" value="SecDF_P1_head"/>
</dbReference>
<dbReference type="Gene3D" id="3.30.1360.200">
    <property type="match status" value="1"/>
</dbReference>
<organism evidence="13 14">
    <name type="scientific">Candidatus Coprovicinus avistercoris</name>
    <dbReference type="NCBI Taxonomy" id="2840754"/>
    <lineage>
        <taxon>Bacteria</taxon>
        <taxon>Bacillati</taxon>
        <taxon>Actinomycetota</taxon>
        <taxon>Coriobacteriia</taxon>
        <taxon>Coriobacteriales</taxon>
        <taxon>Coriobacteriaceae</taxon>
        <taxon>Coriobacteriaceae incertae sedis</taxon>
        <taxon>Candidatus Coprovicinus</taxon>
    </lineage>
</organism>
<feature type="transmembrane region" description="Helical" evidence="10">
    <location>
        <begin position="662"/>
        <end position="687"/>
    </location>
</feature>
<proteinExistence type="predicted"/>
<reference evidence="13" key="2">
    <citation type="journal article" date="2021" name="PeerJ">
        <title>Extensive microbial diversity within the chicken gut microbiome revealed by metagenomics and culture.</title>
        <authorList>
            <person name="Gilroy R."/>
            <person name="Ravi A."/>
            <person name="Getino M."/>
            <person name="Pursley I."/>
            <person name="Horton D.L."/>
            <person name="Alikhan N.F."/>
            <person name="Baker D."/>
            <person name="Gharbi K."/>
            <person name="Hall N."/>
            <person name="Watson M."/>
            <person name="Adriaenssens E.M."/>
            <person name="Foster-Nyarko E."/>
            <person name="Jarju S."/>
            <person name="Secka A."/>
            <person name="Antonio M."/>
            <person name="Oren A."/>
            <person name="Chaudhuri R.R."/>
            <person name="La Ragione R."/>
            <person name="Hildebrand F."/>
            <person name="Pallen M.J."/>
        </authorList>
    </citation>
    <scope>NUCLEOTIDE SEQUENCE</scope>
    <source>
        <strain evidence="13">ChiHjej12B11-29160</strain>
    </source>
</reference>
<dbReference type="EMBL" id="DVMQ01000014">
    <property type="protein sequence ID" value="HIU24129.1"/>
    <property type="molecule type" value="Genomic_DNA"/>
</dbReference>
<feature type="transmembrane region" description="Helical" evidence="10">
    <location>
        <begin position="430"/>
        <end position="448"/>
    </location>
</feature>
<feature type="transmembrane region" description="Helical" evidence="10">
    <location>
        <begin position="302"/>
        <end position="319"/>
    </location>
</feature>
<dbReference type="Pfam" id="PF22599">
    <property type="entry name" value="SecDF_P1_head"/>
    <property type="match status" value="1"/>
</dbReference>
<dbReference type="PANTHER" id="PTHR30081">
    <property type="entry name" value="PROTEIN-EXPORT MEMBRANE PROTEIN SEC"/>
    <property type="match status" value="1"/>
</dbReference>
<feature type="transmembrane region" description="Helical" evidence="10">
    <location>
        <begin position="582"/>
        <end position="600"/>
    </location>
</feature>
<evidence type="ECO:0000256" key="5">
    <source>
        <dbReference type="ARBA" id="ARBA00022927"/>
    </source>
</evidence>
<comment type="subcellular location">
    <subcellularLocation>
        <location evidence="1">Cell membrane</location>
        <topology evidence="1">Multi-pass membrane protein</topology>
    </subcellularLocation>
</comment>
<feature type="transmembrane region" description="Helical" evidence="10">
    <location>
        <begin position="552"/>
        <end position="570"/>
    </location>
</feature>
<feature type="transmembrane region" description="Helical" evidence="10">
    <location>
        <begin position="398"/>
        <end position="418"/>
    </location>
</feature>
<evidence type="ECO:0000256" key="7">
    <source>
        <dbReference type="ARBA" id="ARBA00023010"/>
    </source>
</evidence>
<feature type="compositionally biased region" description="Basic residues" evidence="9">
    <location>
        <begin position="1"/>
        <end position="12"/>
    </location>
</feature>
<dbReference type="GO" id="GO:0005886">
    <property type="term" value="C:plasma membrane"/>
    <property type="evidence" value="ECO:0007669"/>
    <property type="project" value="UniProtKB-SubCell"/>
</dbReference>
<feature type="region of interest" description="Disordered" evidence="9">
    <location>
        <begin position="1"/>
        <end position="31"/>
    </location>
</feature>
<evidence type="ECO:0000256" key="10">
    <source>
        <dbReference type="SAM" id="Phobius"/>
    </source>
</evidence>
<protein>
    <submittedName>
        <fullName evidence="13">Uncharacterized protein</fullName>
    </submittedName>
</protein>
<evidence type="ECO:0000256" key="1">
    <source>
        <dbReference type="ARBA" id="ARBA00004651"/>
    </source>
</evidence>
<evidence type="ECO:0000256" key="9">
    <source>
        <dbReference type="SAM" id="MobiDB-lite"/>
    </source>
</evidence>
<evidence type="ECO:0000259" key="11">
    <source>
        <dbReference type="Pfam" id="PF02355"/>
    </source>
</evidence>
<keyword evidence="2" id="KW-0813">Transport</keyword>
<keyword evidence="8 10" id="KW-0472">Membrane</keyword>
<dbReference type="Gene3D" id="3.30.70.3400">
    <property type="match status" value="1"/>
</dbReference>
<dbReference type="AlphaFoldDB" id="A0A9D1L414"/>
<keyword evidence="7" id="KW-0811">Translocation</keyword>
<evidence type="ECO:0000259" key="12">
    <source>
        <dbReference type="Pfam" id="PF22599"/>
    </source>
</evidence>
<evidence type="ECO:0000256" key="4">
    <source>
        <dbReference type="ARBA" id="ARBA00022692"/>
    </source>
</evidence>
<dbReference type="InterPro" id="IPR048634">
    <property type="entry name" value="SecD_SecF_C"/>
</dbReference>
<evidence type="ECO:0000313" key="13">
    <source>
        <dbReference type="EMBL" id="HIU24129.1"/>
    </source>
</evidence>
<comment type="caution">
    <text evidence="13">The sequence shown here is derived from an EMBL/GenBank/DDBJ whole genome shotgun (WGS) entry which is preliminary data.</text>
</comment>
<dbReference type="Proteomes" id="UP000824078">
    <property type="component" value="Unassembled WGS sequence"/>
</dbReference>
<keyword evidence="3" id="KW-1003">Cell membrane</keyword>
<dbReference type="Gene3D" id="1.20.1640.10">
    <property type="entry name" value="Multidrug efflux transporter AcrB transmembrane domain"/>
    <property type="match status" value="1"/>
</dbReference>
<reference evidence="13" key="1">
    <citation type="submission" date="2020-10" db="EMBL/GenBank/DDBJ databases">
        <authorList>
            <person name="Gilroy R."/>
        </authorList>
    </citation>
    <scope>NUCLEOTIDE SEQUENCE</scope>
    <source>
        <strain evidence="13">ChiHjej12B11-29160</strain>
    </source>
</reference>
<keyword evidence="5" id="KW-0653">Protein transport</keyword>
<dbReference type="SUPFAM" id="SSF82866">
    <property type="entry name" value="Multidrug efflux transporter AcrB transmembrane domain"/>
    <property type="match status" value="2"/>
</dbReference>
<evidence type="ECO:0000313" key="14">
    <source>
        <dbReference type="Proteomes" id="UP000824078"/>
    </source>
</evidence>
<feature type="transmembrane region" description="Helical" evidence="10">
    <location>
        <begin position="42"/>
        <end position="63"/>
    </location>
</feature>
<dbReference type="GO" id="GO:0015031">
    <property type="term" value="P:protein transport"/>
    <property type="evidence" value="ECO:0007669"/>
    <property type="project" value="UniProtKB-KW"/>
</dbReference>
<keyword evidence="6 10" id="KW-1133">Transmembrane helix</keyword>
<feature type="transmembrane region" description="Helical" evidence="10">
    <location>
        <begin position="326"/>
        <end position="346"/>
    </location>
</feature>